<protein>
    <recommendedName>
        <fullName evidence="4">Transposase DDE domain-containing protein</fullName>
    </recommendedName>
</protein>
<dbReference type="AlphaFoldDB" id="A0A6P2BWY1"/>
<sequence length="128" mass="13576">MPLVLVSLRSEPSPKASTTECSVRCAAILLPVRSNVTICPARTPSVTRLRLRLFSVAGRLVRGGRRLRLRLAERWPWACDITAAVAACSPSVRLTSPDHPCDTERTNPGAVEPRPPGATAGPPGTAGT</sequence>
<dbReference type="EMBL" id="RPFW01000004">
    <property type="protein sequence ID" value="TVZ02781.1"/>
    <property type="molecule type" value="Genomic_DNA"/>
</dbReference>
<comment type="caution">
    <text evidence="2">The sequence shown here is derived from an EMBL/GenBank/DDBJ whole genome shotgun (WGS) entry which is preliminary data.</text>
</comment>
<organism evidence="2 3">
    <name type="scientific">Trebonia kvetii</name>
    <dbReference type="NCBI Taxonomy" id="2480626"/>
    <lineage>
        <taxon>Bacteria</taxon>
        <taxon>Bacillati</taxon>
        <taxon>Actinomycetota</taxon>
        <taxon>Actinomycetes</taxon>
        <taxon>Streptosporangiales</taxon>
        <taxon>Treboniaceae</taxon>
        <taxon>Trebonia</taxon>
    </lineage>
</organism>
<reference evidence="2 3" key="1">
    <citation type="submission" date="2018-11" db="EMBL/GenBank/DDBJ databases">
        <title>Trebonia kvetii gen.nov., sp.nov., a novel acidophilic actinobacterium, and proposal of the new actinobacterial family Treboniaceae fam. nov.</title>
        <authorList>
            <person name="Rapoport D."/>
            <person name="Sagova-Mareckova M."/>
            <person name="Sedlacek I."/>
            <person name="Provaznik J."/>
            <person name="Kralova S."/>
            <person name="Pavlinic D."/>
            <person name="Benes V."/>
            <person name="Kopecky J."/>
        </authorList>
    </citation>
    <scope>NUCLEOTIDE SEQUENCE [LARGE SCALE GENOMIC DNA]</scope>
    <source>
        <strain evidence="2 3">15Tr583</strain>
    </source>
</reference>
<evidence type="ECO:0008006" key="4">
    <source>
        <dbReference type="Google" id="ProtNLM"/>
    </source>
</evidence>
<gene>
    <name evidence="2" type="ORF">EAS64_19995</name>
</gene>
<dbReference type="Proteomes" id="UP000460272">
    <property type="component" value="Unassembled WGS sequence"/>
</dbReference>
<proteinExistence type="predicted"/>
<feature type="region of interest" description="Disordered" evidence="1">
    <location>
        <begin position="92"/>
        <end position="128"/>
    </location>
</feature>
<evidence type="ECO:0000313" key="3">
    <source>
        <dbReference type="Proteomes" id="UP000460272"/>
    </source>
</evidence>
<keyword evidence="3" id="KW-1185">Reference proteome</keyword>
<evidence type="ECO:0000313" key="2">
    <source>
        <dbReference type="EMBL" id="TVZ02781.1"/>
    </source>
</evidence>
<name>A0A6P2BWY1_9ACTN</name>
<accession>A0A6P2BWY1</accession>
<evidence type="ECO:0000256" key="1">
    <source>
        <dbReference type="SAM" id="MobiDB-lite"/>
    </source>
</evidence>
<feature type="compositionally biased region" description="Low complexity" evidence="1">
    <location>
        <begin position="117"/>
        <end position="128"/>
    </location>
</feature>